<keyword evidence="2 4" id="KW-0853">WD repeat</keyword>
<dbReference type="CDD" id="cd00200">
    <property type="entry name" value="WD40"/>
    <property type="match status" value="1"/>
</dbReference>
<evidence type="ECO:0000256" key="1">
    <source>
        <dbReference type="ARBA" id="ARBA00002343"/>
    </source>
</evidence>
<dbReference type="InterPro" id="IPR019775">
    <property type="entry name" value="WD40_repeat_CS"/>
</dbReference>
<dbReference type="GO" id="GO:0034657">
    <property type="term" value="C:GID complex"/>
    <property type="evidence" value="ECO:0007669"/>
    <property type="project" value="TreeGrafter"/>
</dbReference>
<dbReference type="PROSITE" id="PS50896">
    <property type="entry name" value="LISH"/>
    <property type="match status" value="1"/>
</dbReference>
<dbReference type="InterPro" id="IPR051350">
    <property type="entry name" value="WD_repeat-ST_regulator"/>
</dbReference>
<evidence type="ECO:0000259" key="6">
    <source>
        <dbReference type="PROSITE" id="PS50897"/>
    </source>
</evidence>
<dbReference type="Pfam" id="PF23627">
    <property type="entry name" value="LisH_WDR26"/>
    <property type="match status" value="1"/>
</dbReference>
<dbReference type="InterPro" id="IPR054080">
    <property type="entry name" value="TPR1-like_2nd"/>
</dbReference>
<proteinExistence type="predicted"/>
<dbReference type="InParanoid" id="A0A4S2MR64"/>
<protein>
    <submittedName>
        <fullName evidence="7">WD40 repeat-like protein</fullName>
    </submittedName>
</protein>
<feature type="repeat" description="WD" evidence="4">
    <location>
        <begin position="282"/>
        <end position="323"/>
    </location>
</feature>
<dbReference type="PROSITE" id="PS50082">
    <property type="entry name" value="WD_REPEATS_2"/>
    <property type="match status" value="4"/>
</dbReference>
<evidence type="ECO:0000313" key="7">
    <source>
        <dbReference type="EMBL" id="TGZ77157.1"/>
    </source>
</evidence>
<keyword evidence="8" id="KW-1185">Reference proteome</keyword>
<accession>A0A4S2MR64</accession>
<dbReference type="PROSITE" id="PS50294">
    <property type="entry name" value="WD_REPEATS_REGION"/>
    <property type="match status" value="2"/>
</dbReference>
<feature type="domain" description="CTLH" evidence="6">
    <location>
        <begin position="117"/>
        <end position="167"/>
    </location>
</feature>
<evidence type="ECO:0000256" key="5">
    <source>
        <dbReference type="SAM" id="MobiDB-lite"/>
    </source>
</evidence>
<dbReference type="SMART" id="SM00320">
    <property type="entry name" value="WD40"/>
    <property type="match status" value="6"/>
</dbReference>
<evidence type="ECO:0000256" key="3">
    <source>
        <dbReference type="ARBA" id="ARBA00022737"/>
    </source>
</evidence>
<feature type="repeat" description="WD" evidence="4">
    <location>
        <begin position="324"/>
        <end position="366"/>
    </location>
</feature>
<dbReference type="SMART" id="SM00668">
    <property type="entry name" value="CTLH"/>
    <property type="match status" value="1"/>
</dbReference>
<feature type="region of interest" description="Disordered" evidence="5">
    <location>
        <begin position="602"/>
        <end position="629"/>
    </location>
</feature>
<keyword evidence="3" id="KW-0677">Repeat</keyword>
<feature type="compositionally biased region" description="Polar residues" evidence="5">
    <location>
        <begin position="602"/>
        <end position="615"/>
    </location>
</feature>
<evidence type="ECO:0000256" key="4">
    <source>
        <dbReference type="PROSITE-ProRule" id="PRU00221"/>
    </source>
</evidence>
<feature type="repeat" description="WD" evidence="4">
    <location>
        <begin position="548"/>
        <end position="581"/>
    </location>
</feature>
<dbReference type="EMBL" id="ML220158">
    <property type="protein sequence ID" value="TGZ77157.1"/>
    <property type="molecule type" value="Genomic_DNA"/>
</dbReference>
<dbReference type="SUPFAM" id="SSF50978">
    <property type="entry name" value="WD40 repeat-like"/>
    <property type="match status" value="1"/>
</dbReference>
<dbReference type="PROSITE" id="PS00678">
    <property type="entry name" value="WD_REPEATS_1"/>
    <property type="match status" value="2"/>
</dbReference>
<dbReference type="InterPro" id="IPR006595">
    <property type="entry name" value="CTLH_C"/>
</dbReference>
<feature type="repeat" description="WD" evidence="4">
    <location>
        <begin position="367"/>
        <end position="399"/>
    </location>
</feature>
<dbReference type="GO" id="GO:0043161">
    <property type="term" value="P:proteasome-mediated ubiquitin-dependent protein catabolic process"/>
    <property type="evidence" value="ECO:0007669"/>
    <property type="project" value="TreeGrafter"/>
</dbReference>
<dbReference type="InterPro" id="IPR036322">
    <property type="entry name" value="WD40_repeat_dom_sf"/>
</dbReference>
<reference evidence="7 8" key="1">
    <citation type="submission" date="2019-04" db="EMBL/GenBank/DDBJ databases">
        <title>Comparative genomics and transcriptomics to analyze fruiting body development in filamentous ascomycetes.</title>
        <authorList>
            <consortium name="DOE Joint Genome Institute"/>
            <person name="Lutkenhaus R."/>
            <person name="Traeger S."/>
            <person name="Breuer J."/>
            <person name="Kuo A."/>
            <person name="Lipzen A."/>
            <person name="Pangilinan J."/>
            <person name="Dilworth D."/>
            <person name="Sandor L."/>
            <person name="Poggeler S."/>
            <person name="Barry K."/>
            <person name="Grigoriev I.V."/>
            <person name="Nowrousian M."/>
        </authorList>
    </citation>
    <scope>NUCLEOTIDE SEQUENCE [LARGE SCALE GENOMIC DNA]</scope>
    <source>
        <strain evidence="7 8">CBS 389.68</strain>
    </source>
</reference>
<organism evidence="7 8">
    <name type="scientific">Ascodesmis nigricans</name>
    <dbReference type="NCBI Taxonomy" id="341454"/>
    <lineage>
        <taxon>Eukaryota</taxon>
        <taxon>Fungi</taxon>
        <taxon>Dikarya</taxon>
        <taxon>Ascomycota</taxon>
        <taxon>Pezizomycotina</taxon>
        <taxon>Pezizomycetes</taxon>
        <taxon>Pezizales</taxon>
        <taxon>Ascodesmidaceae</taxon>
        <taxon>Ascodesmis</taxon>
    </lineage>
</organism>
<evidence type="ECO:0000313" key="8">
    <source>
        <dbReference type="Proteomes" id="UP000298138"/>
    </source>
</evidence>
<dbReference type="InterPro" id="IPR001680">
    <property type="entry name" value="WD40_rpt"/>
</dbReference>
<dbReference type="Pfam" id="PF21889">
    <property type="entry name" value="TPR1-like_2nd"/>
    <property type="match status" value="1"/>
</dbReference>
<dbReference type="STRING" id="341454.A0A4S2MR64"/>
<dbReference type="Gene3D" id="2.130.10.10">
    <property type="entry name" value="YVTN repeat-like/Quinoprotein amine dehydrogenase"/>
    <property type="match status" value="2"/>
</dbReference>
<dbReference type="AlphaFoldDB" id="A0A4S2MR64"/>
<name>A0A4S2MR64_9PEZI</name>
<comment type="function">
    <text evidence="1">Involved in the proteasome-dependent degradation of fructose-1,6-bisphosphatase.</text>
</comment>
<sequence>MRYGSNGVVSASQSADVSNGVATNGTTSLKASFATDSQGNGASSAGRNGTLGKLAAGVGGNGVTKAAPRRSDYFGHDREEVARILIQALVDLGYPHAASTLEEESEYTLESPCVANFREAILRGDWGTAERLLYEMEIHQDADFTALLFYIRRQKFLELLEMTDTSKAIQVLRTELTPLGHDMHELHFLSTLMMCMSPEDLRREAKWDGAEGSSRQELLSELSKFISPSVMLPNHRLADLFSQVKQTQMSKCLYHNAMNPPSLYTDHMCDSDEFPSVTSQVLRQHADEVYCVKFSHDGRRIASSGKDALIIIWDVETWEPIHIMRDSGGTVTNLDWSPDDSRIVSAGYKDRKAKVWNTETGECLETLAQFEEPVTAASWHPNGKCFITSSMDPWMILWDSSGQMVKKAHSERFYDIKITDDGGYIVAVDDSGNLYVYDFADWNNKKSYPLEGLGRAVQTSQDSRHAIVTLSHPPDSSNDSLGGMKKPTVALIELETGDVKERYVGYACQNFVVRATFGGPHEHFVVSGSEDANIYVWHKLSGQLVVKLPGHTASVNSISWNPAIPLMFASASDDHTIRIWSNGVEYNPSSYLNMKGILNPTTPSNGFSSHRQQVQRQRDPYQASSIRFR</sequence>
<dbReference type="InterPro" id="IPR015943">
    <property type="entry name" value="WD40/YVTN_repeat-like_dom_sf"/>
</dbReference>
<dbReference type="PANTHER" id="PTHR22838:SF0">
    <property type="entry name" value="WD REPEAT-CONTAINING PROTEIN 26"/>
    <property type="match status" value="1"/>
</dbReference>
<dbReference type="Pfam" id="PF00400">
    <property type="entry name" value="WD40"/>
    <property type="match status" value="4"/>
</dbReference>
<dbReference type="PROSITE" id="PS50897">
    <property type="entry name" value="CTLH"/>
    <property type="match status" value="1"/>
</dbReference>
<dbReference type="InterPro" id="IPR006594">
    <property type="entry name" value="LisH"/>
</dbReference>
<dbReference type="OrthoDB" id="972532at2759"/>
<dbReference type="PANTHER" id="PTHR22838">
    <property type="entry name" value="WD REPEAT PROTEIN 26-RELATED"/>
    <property type="match status" value="1"/>
</dbReference>
<dbReference type="Proteomes" id="UP000298138">
    <property type="component" value="Unassembled WGS sequence"/>
</dbReference>
<gene>
    <name evidence="7" type="ORF">EX30DRAFT_210083</name>
</gene>
<evidence type="ECO:0000256" key="2">
    <source>
        <dbReference type="ARBA" id="ARBA00022574"/>
    </source>
</evidence>